<accession>A0A1I6BW18</accession>
<gene>
    <name evidence="1" type="ORF">SAMN05216578_10768</name>
</gene>
<protein>
    <submittedName>
        <fullName evidence="1">Uncharacterized protein</fullName>
    </submittedName>
</protein>
<sequence length="153" mass="16975">MTLLRRFIPGLFCCLTALPLAAQELIQARIGDELFRLELAADPDSRRQGLMEREALPAGSGMLFDFPSGATPAIWMRNMRISLDLLFVDGQAAIQRIFHSVPPCEELPCEIYQEQHPLRFVIELPAGTADRLGLQVGDVLDLGGRERTPAPSF</sequence>
<organism evidence="1 2">
    <name type="scientific">Halopseudomonas formosensis</name>
    <dbReference type="NCBI Taxonomy" id="1002526"/>
    <lineage>
        <taxon>Bacteria</taxon>
        <taxon>Pseudomonadati</taxon>
        <taxon>Pseudomonadota</taxon>
        <taxon>Gammaproteobacteria</taxon>
        <taxon>Pseudomonadales</taxon>
        <taxon>Pseudomonadaceae</taxon>
        <taxon>Halopseudomonas</taxon>
    </lineage>
</organism>
<dbReference type="OrthoDB" id="5526466at2"/>
<evidence type="ECO:0000313" key="2">
    <source>
        <dbReference type="Proteomes" id="UP000242815"/>
    </source>
</evidence>
<dbReference type="InterPro" id="IPR038695">
    <property type="entry name" value="Saro_0823-like_sf"/>
</dbReference>
<dbReference type="STRING" id="1002526.SAMN05216578_10768"/>
<dbReference type="Gene3D" id="2.60.120.1140">
    <property type="entry name" value="Protein of unknown function DUF192"/>
    <property type="match status" value="1"/>
</dbReference>
<dbReference type="Pfam" id="PF02643">
    <property type="entry name" value="DUF192"/>
    <property type="match status" value="1"/>
</dbReference>
<dbReference type="InterPro" id="IPR003795">
    <property type="entry name" value="DUF192"/>
</dbReference>
<dbReference type="PANTHER" id="PTHR37953">
    <property type="entry name" value="UPF0127 PROTEIN MJ1496"/>
    <property type="match status" value="1"/>
</dbReference>
<proteinExistence type="predicted"/>
<dbReference type="PANTHER" id="PTHR37953:SF1">
    <property type="entry name" value="UPF0127 PROTEIN MJ1496"/>
    <property type="match status" value="1"/>
</dbReference>
<name>A0A1I6BW18_9GAMM</name>
<dbReference type="EMBL" id="FOYD01000007">
    <property type="protein sequence ID" value="SFQ85126.1"/>
    <property type="molecule type" value="Genomic_DNA"/>
</dbReference>
<dbReference type="RefSeq" id="WP_090539434.1">
    <property type="nucleotide sequence ID" value="NZ_FOYD01000007.1"/>
</dbReference>
<reference evidence="1 2" key="1">
    <citation type="submission" date="2016-10" db="EMBL/GenBank/DDBJ databases">
        <authorList>
            <person name="de Groot N.N."/>
        </authorList>
    </citation>
    <scope>NUCLEOTIDE SEQUENCE [LARGE SCALE GENOMIC DNA]</scope>
    <source>
        <strain evidence="1 2">JCM 18415</strain>
    </source>
</reference>
<dbReference type="AlphaFoldDB" id="A0A1I6BW18"/>
<evidence type="ECO:0000313" key="1">
    <source>
        <dbReference type="EMBL" id="SFQ85126.1"/>
    </source>
</evidence>
<dbReference type="Proteomes" id="UP000242815">
    <property type="component" value="Unassembled WGS sequence"/>
</dbReference>